<evidence type="ECO:0000313" key="2">
    <source>
        <dbReference type="EMBL" id="KAJ7694779.1"/>
    </source>
</evidence>
<gene>
    <name evidence="2" type="ORF">B0H17DRAFT_455554</name>
</gene>
<dbReference type="Proteomes" id="UP001221757">
    <property type="component" value="Unassembled WGS sequence"/>
</dbReference>
<dbReference type="EMBL" id="JARKIE010000040">
    <property type="protein sequence ID" value="KAJ7694779.1"/>
    <property type="molecule type" value="Genomic_DNA"/>
</dbReference>
<organism evidence="2 3">
    <name type="scientific">Mycena rosella</name>
    <name type="common">Pink bonnet</name>
    <name type="synonym">Agaricus rosellus</name>
    <dbReference type="NCBI Taxonomy" id="1033263"/>
    <lineage>
        <taxon>Eukaryota</taxon>
        <taxon>Fungi</taxon>
        <taxon>Dikarya</taxon>
        <taxon>Basidiomycota</taxon>
        <taxon>Agaricomycotina</taxon>
        <taxon>Agaricomycetes</taxon>
        <taxon>Agaricomycetidae</taxon>
        <taxon>Agaricales</taxon>
        <taxon>Marasmiineae</taxon>
        <taxon>Mycenaceae</taxon>
        <taxon>Mycena</taxon>
    </lineage>
</organism>
<keyword evidence="1" id="KW-1133">Transmembrane helix</keyword>
<accession>A0AAD7DMB0</accession>
<proteinExistence type="predicted"/>
<keyword evidence="1" id="KW-0472">Membrane</keyword>
<sequence>MMRGRNHGWEARRPTTALGGLGSSFIYLLHGMARAWRVGALMADNTSSFDAMILPFSLFFRILVLTSFRFNCDFHLDPRPPRRV</sequence>
<name>A0AAD7DMB0_MYCRO</name>
<keyword evidence="1" id="KW-0812">Transmembrane</keyword>
<dbReference type="AlphaFoldDB" id="A0AAD7DMB0"/>
<comment type="caution">
    <text evidence="2">The sequence shown here is derived from an EMBL/GenBank/DDBJ whole genome shotgun (WGS) entry which is preliminary data.</text>
</comment>
<reference evidence="2" key="1">
    <citation type="submission" date="2023-03" db="EMBL/GenBank/DDBJ databases">
        <title>Massive genome expansion in bonnet fungi (Mycena s.s.) driven by repeated elements and novel gene families across ecological guilds.</title>
        <authorList>
            <consortium name="Lawrence Berkeley National Laboratory"/>
            <person name="Harder C.B."/>
            <person name="Miyauchi S."/>
            <person name="Viragh M."/>
            <person name="Kuo A."/>
            <person name="Thoen E."/>
            <person name="Andreopoulos B."/>
            <person name="Lu D."/>
            <person name="Skrede I."/>
            <person name="Drula E."/>
            <person name="Henrissat B."/>
            <person name="Morin E."/>
            <person name="Kohler A."/>
            <person name="Barry K."/>
            <person name="LaButti K."/>
            <person name="Morin E."/>
            <person name="Salamov A."/>
            <person name="Lipzen A."/>
            <person name="Mereny Z."/>
            <person name="Hegedus B."/>
            <person name="Baldrian P."/>
            <person name="Stursova M."/>
            <person name="Weitz H."/>
            <person name="Taylor A."/>
            <person name="Grigoriev I.V."/>
            <person name="Nagy L.G."/>
            <person name="Martin F."/>
            <person name="Kauserud H."/>
        </authorList>
    </citation>
    <scope>NUCLEOTIDE SEQUENCE</scope>
    <source>
        <strain evidence="2">CBHHK067</strain>
    </source>
</reference>
<protein>
    <submittedName>
        <fullName evidence="2">Uncharacterized protein</fullName>
    </submittedName>
</protein>
<keyword evidence="3" id="KW-1185">Reference proteome</keyword>
<feature type="transmembrane region" description="Helical" evidence="1">
    <location>
        <begin position="51"/>
        <end position="72"/>
    </location>
</feature>
<evidence type="ECO:0000256" key="1">
    <source>
        <dbReference type="SAM" id="Phobius"/>
    </source>
</evidence>
<evidence type="ECO:0000313" key="3">
    <source>
        <dbReference type="Proteomes" id="UP001221757"/>
    </source>
</evidence>